<gene>
    <name evidence="2" type="ORF">OG849_28685</name>
</gene>
<evidence type="ECO:0000313" key="2">
    <source>
        <dbReference type="EMBL" id="WSB10940.1"/>
    </source>
</evidence>
<dbReference type="RefSeq" id="WP_326703055.1">
    <property type="nucleotide sequence ID" value="NZ_CP108861.1"/>
</dbReference>
<feature type="compositionally biased region" description="Basic and acidic residues" evidence="1">
    <location>
        <begin position="10"/>
        <end position="20"/>
    </location>
</feature>
<evidence type="ECO:0000313" key="3">
    <source>
        <dbReference type="Proteomes" id="UP001356428"/>
    </source>
</evidence>
<dbReference type="Proteomes" id="UP001356428">
    <property type="component" value="Chromosome"/>
</dbReference>
<feature type="region of interest" description="Disordered" evidence="1">
    <location>
        <begin position="1"/>
        <end position="20"/>
    </location>
</feature>
<reference evidence="2 3" key="1">
    <citation type="submission" date="2022-10" db="EMBL/GenBank/DDBJ databases">
        <title>The complete genomes of actinobacterial strains from the NBC collection.</title>
        <authorList>
            <person name="Joergensen T.S."/>
            <person name="Alvarez Arevalo M."/>
            <person name="Sterndorff E.B."/>
            <person name="Faurdal D."/>
            <person name="Vuksanovic O."/>
            <person name="Mourched A.-S."/>
            <person name="Charusanti P."/>
            <person name="Shaw S."/>
            <person name="Blin K."/>
            <person name="Weber T."/>
        </authorList>
    </citation>
    <scope>NUCLEOTIDE SEQUENCE [LARGE SCALE GENOMIC DNA]</scope>
    <source>
        <strain evidence="2 3">NBC 01792</strain>
    </source>
</reference>
<keyword evidence="3" id="KW-1185">Reference proteome</keyword>
<accession>A0ABZ1F3E6</accession>
<proteinExistence type="predicted"/>
<organism evidence="2 3">
    <name type="scientific">Streptomyces cyaneofuscatus</name>
    <dbReference type="NCBI Taxonomy" id="66883"/>
    <lineage>
        <taxon>Bacteria</taxon>
        <taxon>Bacillati</taxon>
        <taxon>Actinomycetota</taxon>
        <taxon>Actinomycetes</taxon>
        <taxon>Kitasatosporales</taxon>
        <taxon>Streptomycetaceae</taxon>
        <taxon>Streptomyces</taxon>
    </lineage>
</organism>
<dbReference type="EMBL" id="CP109083">
    <property type="protein sequence ID" value="WSB10940.1"/>
    <property type="molecule type" value="Genomic_DNA"/>
</dbReference>
<sequence length="40" mass="4547">MTFAQAPATRQDERVGRHARTDVRTYVKIETARQKEGSGQ</sequence>
<protein>
    <submittedName>
        <fullName evidence="2">Uncharacterized protein</fullName>
    </submittedName>
</protein>
<name>A0ABZ1F3E6_9ACTN</name>
<evidence type="ECO:0000256" key="1">
    <source>
        <dbReference type="SAM" id="MobiDB-lite"/>
    </source>
</evidence>